<dbReference type="Proteomes" id="UP001150217">
    <property type="component" value="Unassembled WGS sequence"/>
</dbReference>
<reference evidence="1" key="1">
    <citation type="submission" date="2022-08" db="EMBL/GenBank/DDBJ databases">
        <title>A Global Phylogenomic Analysis of the Shiitake Genus Lentinula.</title>
        <authorList>
            <consortium name="DOE Joint Genome Institute"/>
            <person name="Sierra-Patev S."/>
            <person name="Min B."/>
            <person name="Naranjo-Ortiz M."/>
            <person name="Looney B."/>
            <person name="Konkel Z."/>
            <person name="Slot J.C."/>
            <person name="Sakamoto Y."/>
            <person name="Steenwyk J.L."/>
            <person name="Rokas A."/>
            <person name="Carro J."/>
            <person name="Camarero S."/>
            <person name="Ferreira P."/>
            <person name="Molpeceres G."/>
            <person name="Ruiz-Duenas F.J."/>
            <person name="Serrano A."/>
            <person name="Henrissat B."/>
            <person name="Drula E."/>
            <person name="Hughes K.W."/>
            <person name="Mata J.L."/>
            <person name="Ishikawa N.K."/>
            <person name="Vargas-Isla R."/>
            <person name="Ushijima S."/>
            <person name="Smith C.A."/>
            <person name="Ahrendt S."/>
            <person name="Andreopoulos W."/>
            <person name="He G."/>
            <person name="Labutti K."/>
            <person name="Lipzen A."/>
            <person name="Ng V."/>
            <person name="Riley R."/>
            <person name="Sandor L."/>
            <person name="Barry K."/>
            <person name="Martinez A.T."/>
            <person name="Xiao Y."/>
            <person name="Gibbons J.G."/>
            <person name="Terashima K."/>
            <person name="Grigoriev I.V."/>
            <person name="Hibbett D.S."/>
        </authorList>
    </citation>
    <scope>NUCLEOTIDE SEQUENCE</scope>
    <source>
        <strain evidence="1">RHP3577 ss4</strain>
    </source>
</reference>
<evidence type="ECO:0000313" key="2">
    <source>
        <dbReference type="Proteomes" id="UP001150217"/>
    </source>
</evidence>
<organism evidence="1 2">
    <name type="scientific">Lentinula lateritia</name>
    <dbReference type="NCBI Taxonomy" id="40482"/>
    <lineage>
        <taxon>Eukaryota</taxon>
        <taxon>Fungi</taxon>
        <taxon>Dikarya</taxon>
        <taxon>Basidiomycota</taxon>
        <taxon>Agaricomycotina</taxon>
        <taxon>Agaricomycetes</taxon>
        <taxon>Agaricomycetidae</taxon>
        <taxon>Agaricales</taxon>
        <taxon>Marasmiineae</taxon>
        <taxon>Omphalotaceae</taxon>
        <taxon>Lentinula</taxon>
    </lineage>
</organism>
<dbReference type="Gene3D" id="3.30.559.30">
    <property type="entry name" value="Nonribosomal peptide synthetase, condensation domain"/>
    <property type="match status" value="1"/>
</dbReference>
<comment type="caution">
    <text evidence="1">The sequence shown here is derived from an EMBL/GenBank/DDBJ whole genome shotgun (WGS) entry which is preliminary data.</text>
</comment>
<sequence>MSMISLNELVGSLNDQIYEATPLNPTIRWGEETARLASTGAILTGLDMDTIPEPTLTKEEEFVPFLPPFVENIIGTHDVTVRLVELDSARTSALREKCRRNHITVTVAVDAIFALAHAEAVLLNAAAIGGAHYASTIDAYTKATQWFMPLSCKDQRPSWPTSSSIHHPEGTTLFGTDGFPLQTRMETIRKAVGFSVDTNSLNPCNEEFFWGVVAADMAAAHAAPRKDLAAYVQREREKQAMCKSFHPSSMMVRSPISSSIGHLDGLGLFAKYTPGSSSLTQQYDGKLNCSLLAAAKWNSPAEMDGMEKALREWFDHVIEDTQMVE</sequence>
<gene>
    <name evidence="1" type="ORF">C8R41DRAFT_923796</name>
</gene>
<keyword evidence="2" id="KW-1185">Reference proteome</keyword>
<accession>A0ABQ8V546</accession>
<name>A0ABQ8V546_9AGAR</name>
<dbReference type="EMBL" id="JANVFT010000076">
    <property type="protein sequence ID" value="KAJ4474782.1"/>
    <property type="molecule type" value="Genomic_DNA"/>
</dbReference>
<protein>
    <recommendedName>
        <fullName evidence="3">Transaldolase</fullName>
    </recommendedName>
</protein>
<evidence type="ECO:0000313" key="1">
    <source>
        <dbReference type="EMBL" id="KAJ4474782.1"/>
    </source>
</evidence>
<proteinExistence type="predicted"/>
<evidence type="ECO:0008006" key="3">
    <source>
        <dbReference type="Google" id="ProtNLM"/>
    </source>
</evidence>